<protein>
    <submittedName>
        <fullName evidence="1">Uncharacterized protein</fullName>
    </submittedName>
</protein>
<evidence type="ECO:0000313" key="2">
    <source>
        <dbReference type="Proteomes" id="UP001060085"/>
    </source>
</evidence>
<comment type="caution">
    <text evidence="1">The sequence shown here is derived from an EMBL/GenBank/DDBJ whole genome shotgun (WGS) entry which is preliminary data.</text>
</comment>
<dbReference type="EMBL" id="CM044704">
    <property type="protein sequence ID" value="KAI5667896.1"/>
    <property type="molecule type" value="Genomic_DNA"/>
</dbReference>
<organism evidence="1 2">
    <name type="scientific">Catharanthus roseus</name>
    <name type="common">Madagascar periwinkle</name>
    <name type="synonym">Vinca rosea</name>
    <dbReference type="NCBI Taxonomy" id="4058"/>
    <lineage>
        <taxon>Eukaryota</taxon>
        <taxon>Viridiplantae</taxon>
        <taxon>Streptophyta</taxon>
        <taxon>Embryophyta</taxon>
        <taxon>Tracheophyta</taxon>
        <taxon>Spermatophyta</taxon>
        <taxon>Magnoliopsida</taxon>
        <taxon>eudicotyledons</taxon>
        <taxon>Gunneridae</taxon>
        <taxon>Pentapetalae</taxon>
        <taxon>asterids</taxon>
        <taxon>lamiids</taxon>
        <taxon>Gentianales</taxon>
        <taxon>Apocynaceae</taxon>
        <taxon>Rauvolfioideae</taxon>
        <taxon>Vinceae</taxon>
        <taxon>Catharanthinae</taxon>
        <taxon>Catharanthus</taxon>
    </lineage>
</organism>
<proteinExistence type="predicted"/>
<keyword evidence="2" id="KW-1185">Reference proteome</keyword>
<dbReference type="Proteomes" id="UP001060085">
    <property type="component" value="Linkage Group LG04"/>
</dbReference>
<reference evidence="2" key="1">
    <citation type="journal article" date="2023" name="Nat. Plants">
        <title>Single-cell RNA sequencing provides a high-resolution roadmap for understanding the multicellular compartmentation of specialized metabolism.</title>
        <authorList>
            <person name="Sun S."/>
            <person name="Shen X."/>
            <person name="Li Y."/>
            <person name="Li Y."/>
            <person name="Wang S."/>
            <person name="Li R."/>
            <person name="Zhang H."/>
            <person name="Shen G."/>
            <person name="Guo B."/>
            <person name="Wei J."/>
            <person name="Xu J."/>
            <person name="St-Pierre B."/>
            <person name="Chen S."/>
            <person name="Sun C."/>
        </authorList>
    </citation>
    <scope>NUCLEOTIDE SEQUENCE [LARGE SCALE GENOMIC DNA]</scope>
</reference>
<gene>
    <name evidence="1" type="ORF">M9H77_17749</name>
</gene>
<sequence>MIKDLARQVTGAQEEDFRRSKNLPIFKCTSGGIQGSKLGEFGGLKSKEEEFSGPYRRWYIHPTVNNMQEHQGVVTRDKAKQLKSHKDQIEQENFQGLNFNVNFDVQDFMGQYPKFFNKLEIENSPWLMSGSPFVQAEKLSPIFGNVFTSALE</sequence>
<evidence type="ECO:0000313" key="1">
    <source>
        <dbReference type="EMBL" id="KAI5667896.1"/>
    </source>
</evidence>
<name>A0ACC0B5I4_CATRO</name>
<accession>A0ACC0B5I4</accession>